<evidence type="ECO:0000313" key="1">
    <source>
        <dbReference type="EMBL" id="XCH10581.1"/>
    </source>
</evidence>
<gene>
    <name evidence="1" type="ORF">ABRP34_17380</name>
</gene>
<protein>
    <submittedName>
        <fullName evidence="1">Uncharacterized protein</fullName>
    </submittedName>
</protein>
<sequence>MDNQLNSLIKINDANGTARIDVRGSLTQASRPELILEIRRVRRMGISSPITVDLSQAAFVESSALAGLRFDLNTLDAGAWQVSSRPAPGVLLEVFSSRDTVAEARADFTALTDPAGLTEAQVDAGFRPLSTYSSHELLAASDSVFALLDDPAGRSGHELLARYEAIGEEIARRESTESAVQHATPS</sequence>
<reference evidence="1" key="1">
    <citation type="submission" date="2024-06" db="EMBL/GenBank/DDBJ databases">
        <title>Biodegradation of dimethachlon by Arthrobacter sp. K5: mechanistic insights and ecological implications.</title>
        <authorList>
            <person name="Hu S."/>
            <person name="Lu P."/>
        </authorList>
    </citation>
    <scope>NUCLEOTIDE SEQUENCE</scope>
    <source>
        <strain evidence="1">K5</strain>
    </source>
</reference>
<accession>A0AAU8EM37</accession>
<dbReference type="EMBL" id="CP159279">
    <property type="protein sequence ID" value="XCH10581.1"/>
    <property type="molecule type" value="Genomic_DNA"/>
</dbReference>
<proteinExistence type="predicted"/>
<dbReference type="RefSeq" id="WP_353711135.1">
    <property type="nucleotide sequence ID" value="NZ_CP159279.1"/>
</dbReference>
<organism evidence="1">
    <name type="scientific">Arthrobacter sp. K5</name>
    <dbReference type="NCBI Taxonomy" id="2839623"/>
    <lineage>
        <taxon>Bacteria</taxon>
        <taxon>Bacillati</taxon>
        <taxon>Actinomycetota</taxon>
        <taxon>Actinomycetes</taxon>
        <taxon>Micrococcales</taxon>
        <taxon>Micrococcaceae</taxon>
        <taxon>Arthrobacter</taxon>
    </lineage>
</organism>
<dbReference type="AlphaFoldDB" id="A0AAU8EM37"/>
<name>A0AAU8EM37_9MICC</name>